<dbReference type="PANTHER" id="PTHR24248:SF0">
    <property type="entry name" value="ALPHA-2DA ADRENERGIC RECEPTOR-RELATED"/>
    <property type="match status" value="1"/>
</dbReference>
<reference evidence="13 14" key="1">
    <citation type="journal article" date="2010" name="Nature">
        <title>The genome of a songbird.</title>
        <authorList>
            <person name="Warren W.C."/>
            <person name="Clayton D.F."/>
            <person name="Ellegren H."/>
            <person name="Arnold A.P."/>
            <person name="Hillier L.W."/>
            <person name="Kunstner A."/>
            <person name="Searle S."/>
            <person name="White S."/>
            <person name="Vilella A.J."/>
            <person name="Fairley S."/>
            <person name="Heger A."/>
            <person name="Kong L."/>
            <person name="Ponting C.P."/>
            <person name="Jarvis E.D."/>
            <person name="Mello C.V."/>
            <person name="Minx P."/>
            <person name="Lovell P."/>
            <person name="Velho T.A."/>
            <person name="Ferris M."/>
            <person name="Balakrishnan C.N."/>
            <person name="Sinha S."/>
            <person name="Blatti C."/>
            <person name="London S.E."/>
            <person name="Li Y."/>
            <person name="Lin Y.C."/>
            <person name="George J."/>
            <person name="Sweedler J."/>
            <person name="Southey B."/>
            <person name="Gunaratne P."/>
            <person name="Watson M."/>
            <person name="Nam K."/>
            <person name="Backstrom N."/>
            <person name="Smeds L."/>
            <person name="Nabholz B."/>
            <person name="Itoh Y."/>
            <person name="Whitney O."/>
            <person name="Pfenning A.R."/>
            <person name="Howard J."/>
            <person name="Volker M."/>
            <person name="Skinner B.M."/>
            <person name="Griffin D.K."/>
            <person name="Ye L."/>
            <person name="McLaren W.M."/>
            <person name="Flicek P."/>
            <person name="Quesada V."/>
            <person name="Velasco G."/>
            <person name="Lopez-Otin C."/>
            <person name="Puente X.S."/>
            <person name="Olender T."/>
            <person name="Lancet D."/>
            <person name="Smit A.F."/>
            <person name="Hubley R."/>
            <person name="Konkel M.K."/>
            <person name="Walker J.A."/>
            <person name="Batzer M.A."/>
            <person name="Gu W."/>
            <person name="Pollock D.D."/>
            <person name="Chen L."/>
            <person name="Cheng Z."/>
            <person name="Eichler E.E."/>
            <person name="Stapley J."/>
            <person name="Slate J."/>
            <person name="Ekblom R."/>
            <person name="Birkhead T."/>
            <person name="Burke T."/>
            <person name="Burt D."/>
            <person name="Scharff C."/>
            <person name="Adam I."/>
            <person name="Richard H."/>
            <person name="Sultan M."/>
            <person name="Soldatov A."/>
            <person name="Lehrach H."/>
            <person name="Edwards S.V."/>
            <person name="Yang S.P."/>
            <person name="Li X."/>
            <person name="Graves T."/>
            <person name="Fulton L."/>
            <person name="Nelson J."/>
            <person name="Chinwalla A."/>
            <person name="Hou S."/>
            <person name="Mardis E.R."/>
            <person name="Wilson R.K."/>
        </authorList>
    </citation>
    <scope>NUCLEOTIDE SEQUENCE [LARGE SCALE GENOMIC DNA]</scope>
</reference>
<feature type="transmembrane region" description="Helical" evidence="11">
    <location>
        <begin position="95"/>
        <end position="126"/>
    </location>
</feature>
<evidence type="ECO:0000313" key="13">
    <source>
        <dbReference type="Ensembl" id="ENSTGUP00000032013.1"/>
    </source>
</evidence>
<dbReference type="Pfam" id="PF00001">
    <property type="entry name" value="7tm_1"/>
    <property type="match status" value="1"/>
</dbReference>
<dbReference type="GeneTree" id="ENSGT00940000164356"/>
<keyword evidence="7 9" id="KW-0675">Receptor</keyword>
<dbReference type="AlphaFoldDB" id="A0A674HAS5"/>
<dbReference type="GO" id="GO:0004938">
    <property type="term" value="F:alpha2-adrenergic receptor activity"/>
    <property type="evidence" value="ECO:0007669"/>
    <property type="project" value="TreeGrafter"/>
</dbReference>
<evidence type="ECO:0000256" key="10">
    <source>
        <dbReference type="SAM" id="MobiDB-lite"/>
    </source>
</evidence>
<evidence type="ECO:0000256" key="1">
    <source>
        <dbReference type="ARBA" id="ARBA00004651"/>
    </source>
</evidence>
<dbReference type="PROSITE" id="PS00237">
    <property type="entry name" value="G_PROTEIN_RECEP_F1_1"/>
    <property type="match status" value="1"/>
</dbReference>
<feature type="transmembrane region" description="Helical" evidence="11">
    <location>
        <begin position="183"/>
        <end position="205"/>
    </location>
</feature>
<dbReference type="Proteomes" id="UP000007754">
    <property type="component" value="Chromosome 13"/>
</dbReference>
<evidence type="ECO:0000256" key="7">
    <source>
        <dbReference type="ARBA" id="ARBA00023170"/>
    </source>
</evidence>
<feature type="transmembrane region" description="Helical" evidence="11">
    <location>
        <begin position="32"/>
        <end position="55"/>
    </location>
</feature>
<evidence type="ECO:0000256" key="6">
    <source>
        <dbReference type="ARBA" id="ARBA00023136"/>
    </source>
</evidence>
<feature type="domain" description="G-protein coupled receptors family 1 profile" evidence="12">
    <location>
        <begin position="47"/>
        <end position="322"/>
    </location>
</feature>
<comment type="subcellular location">
    <subcellularLocation>
        <location evidence="1">Cell membrane</location>
        <topology evidence="1">Multi-pass membrane protein</topology>
    </subcellularLocation>
</comment>
<evidence type="ECO:0000256" key="3">
    <source>
        <dbReference type="ARBA" id="ARBA00022692"/>
    </source>
</evidence>
<feature type="transmembrane region" description="Helical" evidence="11">
    <location>
        <begin position="67"/>
        <end position="89"/>
    </location>
</feature>
<dbReference type="PRINTS" id="PR00237">
    <property type="entry name" value="GPCRRHODOPSN"/>
</dbReference>
<feature type="compositionally biased region" description="Polar residues" evidence="10">
    <location>
        <begin position="467"/>
        <end position="476"/>
    </location>
</feature>
<keyword evidence="6 11" id="KW-0472">Membrane</keyword>
<evidence type="ECO:0000256" key="4">
    <source>
        <dbReference type="ARBA" id="ARBA00022989"/>
    </source>
</evidence>
<dbReference type="InterPro" id="IPR000276">
    <property type="entry name" value="GPCR_Rhodpsn"/>
</dbReference>
<proteinExistence type="inferred from homology"/>
<keyword evidence="4 11" id="KW-1133">Transmembrane helix</keyword>
<keyword evidence="3 9" id="KW-0812">Transmembrane</keyword>
<dbReference type="SUPFAM" id="SSF81321">
    <property type="entry name" value="Family A G protein-coupled receptor-like"/>
    <property type="match status" value="1"/>
</dbReference>
<accession>A0A674HAS5</accession>
<evidence type="ECO:0000256" key="11">
    <source>
        <dbReference type="SAM" id="Phobius"/>
    </source>
</evidence>
<evidence type="ECO:0000259" key="12">
    <source>
        <dbReference type="PROSITE" id="PS50262"/>
    </source>
</evidence>
<evidence type="ECO:0000313" key="14">
    <source>
        <dbReference type="Proteomes" id="UP000007754"/>
    </source>
</evidence>
<feature type="transmembrane region" description="Helical" evidence="11">
    <location>
        <begin position="265"/>
        <end position="286"/>
    </location>
</feature>
<protein>
    <recommendedName>
        <fullName evidence="12">G-protein coupled receptors family 1 profile domain-containing protein</fullName>
    </recommendedName>
</protein>
<dbReference type="PROSITE" id="PS50262">
    <property type="entry name" value="G_PROTEIN_RECEP_F1_2"/>
    <property type="match status" value="1"/>
</dbReference>
<dbReference type="InParanoid" id="A0A674HAS5"/>
<feature type="compositionally biased region" description="Polar residues" evidence="10">
    <location>
        <begin position="494"/>
        <end position="505"/>
    </location>
</feature>
<dbReference type="Gene3D" id="1.20.1070.10">
    <property type="entry name" value="Rhodopsin 7-helix transmembrane proteins"/>
    <property type="match status" value="1"/>
</dbReference>
<dbReference type="GO" id="GO:0051379">
    <property type="term" value="F:epinephrine binding"/>
    <property type="evidence" value="ECO:0007669"/>
    <property type="project" value="TreeGrafter"/>
</dbReference>
<dbReference type="GO" id="GO:0005886">
    <property type="term" value="C:plasma membrane"/>
    <property type="evidence" value="ECO:0007669"/>
    <property type="project" value="UniProtKB-SubCell"/>
</dbReference>
<dbReference type="PANTHER" id="PTHR24248">
    <property type="entry name" value="ADRENERGIC RECEPTOR-RELATED G-PROTEIN COUPLED RECEPTOR"/>
    <property type="match status" value="1"/>
</dbReference>
<reference evidence="13" key="3">
    <citation type="submission" date="2025-09" db="UniProtKB">
        <authorList>
            <consortium name="Ensembl"/>
        </authorList>
    </citation>
    <scope>IDENTIFICATION</scope>
</reference>
<dbReference type="Ensembl" id="ENSTGUT00000045073.1">
    <property type="protein sequence ID" value="ENSTGUP00000032013.1"/>
    <property type="gene ID" value="ENSTGUG00000021987.1"/>
</dbReference>
<keyword evidence="14" id="KW-1185">Reference proteome</keyword>
<evidence type="ECO:0000256" key="8">
    <source>
        <dbReference type="ARBA" id="ARBA00023224"/>
    </source>
</evidence>
<feature type="transmembrane region" description="Helical" evidence="11">
    <location>
        <begin position="306"/>
        <end position="325"/>
    </location>
</feature>
<feature type="region of interest" description="Disordered" evidence="10">
    <location>
        <begin position="467"/>
        <end position="513"/>
    </location>
</feature>
<comment type="similarity">
    <text evidence="9">Belongs to the G-protein coupled receptor 1 family.</text>
</comment>
<keyword evidence="2" id="KW-1003">Cell membrane</keyword>
<keyword evidence="8 9" id="KW-0807">Transducer</keyword>
<evidence type="ECO:0000256" key="2">
    <source>
        <dbReference type="ARBA" id="ARBA00022475"/>
    </source>
</evidence>
<dbReference type="InterPro" id="IPR017452">
    <property type="entry name" value="GPCR_Rhodpsn_7TM"/>
</dbReference>
<keyword evidence="5 9" id="KW-0297">G-protein coupled receptor</keyword>
<evidence type="ECO:0000256" key="5">
    <source>
        <dbReference type="ARBA" id="ARBA00023040"/>
    </source>
</evidence>
<name>A0A674HAS5_TAEGU</name>
<feature type="transmembrane region" description="Helical" evidence="11">
    <location>
        <begin position="147"/>
        <end position="163"/>
    </location>
</feature>
<sequence>MVPHCVPRALPNTSGNGSGAGSAPHSPAATGLILLAALSVLLATLVGNALVVVAISTSRALQAPQNLFLVSLASADILVAVLVLPFSLANEVMGYWYFGGLWCSLYLALDVLLCTASIGHLCAISLDRYWAVTRAARLNLRRSPRRVKGMIGAVWAAAALVALPPLLRPRTGGHECQLSQETWYVLASCAASFFVPCLVMVAVYCRIYRLTAQRTAALLAARSPRPASGDGKVSGIGMLRWRRRSQHQSVLLCRRRLVRARERRFTVVLAVVMGAFVLCWFPFFFTYSLGALCGQGCHVSKPLFNFFFWIGYCNSSVNPLIYTLFNRDFRAGPTGTPGTCSPALLSIHSTWPHHRPWMAVPACSSRSQLGSGGLDGMGALTAVRNLGPSLCLLAPCGEAHGVSFGVSRGSQWDRAGVGPRADSQRRLAPAAGAARALPAEGAALSLPPSFPSRTTILLLKTKQHFASKNTQMSATSGDPARPVLPGGTPGPHSPQATHPGANQGTRHCPSSWA</sequence>
<reference evidence="13" key="2">
    <citation type="submission" date="2025-08" db="UniProtKB">
        <authorList>
            <consortium name="Ensembl"/>
        </authorList>
    </citation>
    <scope>IDENTIFICATION</scope>
</reference>
<evidence type="ECO:0000256" key="9">
    <source>
        <dbReference type="RuleBase" id="RU000688"/>
    </source>
</evidence>
<organism evidence="13 14">
    <name type="scientific">Taeniopygia guttata</name>
    <name type="common">Zebra finch</name>
    <name type="synonym">Poephila guttata</name>
    <dbReference type="NCBI Taxonomy" id="59729"/>
    <lineage>
        <taxon>Eukaryota</taxon>
        <taxon>Metazoa</taxon>
        <taxon>Chordata</taxon>
        <taxon>Craniata</taxon>
        <taxon>Vertebrata</taxon>
        <taxon>Euteleostomi</taxon>
        <taxon>Archelosauria</taxon>
        <taxon>Archosauria</taxon>
        <taxon>Dinosauria</taxon>
        <taxon>Saurischia</taxon>
        <taxon>Theropoda</taxon>
        <taxon>Coelurosauria</taxon>
        <taxon>Aves</taxon>
        <taxon>Neognathae</taxon>
        <taxon>Neoaves</taxon>
        <taxon>Telluraves</taxon>
        <taxon>Australaves</taxon>
        <taxon>Passeriformes</taxon>
        <taxon>Passeroidea</taxon>
        <taxon>Estrildidae</taxon>
        <taxon>Estrildinae</taxon>
        <taxon>Taeniopygia</taxon>
    </lineage>
</organism>